<dbReference type="Pfam" id="PF07228">
    <property type="entry name" value="SpoIIE"/>
    <property type="match status" value="1"/>
</dbReference>
<feature type="domain" description="Response regulatory" evidence="4">
    <location>
        <begin position="12"/>
        <end position="126"/>
    </location>
</feature>
<name>A0ABT5KXC5_9ALTE</name>
<dbReference type="PANTHER" id="PTHR43156">
    <property type="entry name" value="STAGE II SPORULATION PROTEIN E-RELATED"/>
    <property type="match status" value="1"/>
</dbReference>
<dbReference type="InterPro" id="IPR001789">
    <property type="entry name" value="Sig_transdc_resp-reg_receiver"/>
</dbReference>
<dbReference type="Proteomes" id="UP001218788">
    <property type="component" value="Unassembled WGS sequence"/>
</dbReference>
<proteinExistence type="predicted"/>
<dbReference type="InterPro" id="IPR011006">
    <property type="entry name" value="CheY-like_superfamily"/>
</dbReference>
<dbReference type="SUPFAM" id="SSF55874">
    <property type="entry name" value="ATPase domain of HSP90 chaperone/DNA topoisomerase II/histidine kinase"/>
    <property type="match status" value="1"/>
</dbReference>
<protein>
    <submittedName>
        <fullName evidence="5">SpoIIE family protein phosphatase</fullName>
    </submittedName>
</protein>
<dbReference type="InterPro" id="IPR036457">
    <property type="entry name" value="PPM-type-like_dom_sf"/>
</dbReference>
<dbReference type="Pfam" id="PF00072">
    <property type="entry name" value="Response_reg"/>
    <property type="match status" value="1"/>
</dbReference>
<dbReference type="CDD" id="cd00156">
    <property type="entry name" value="REC"/>
    <property type="match status" value="1"/>
</dbReference>
<dbReference type="SUPFAM" id="SSF52172">
    <property type="entry name" value="CheY-like"/>
    <property type="match status" value="1"/>
</dbReference>
<keyword evidence="1" id="KW-0378">Hydrolase</keyword>
<evidence type="ECO:0000313" key="6">
    <source>
        <dbReference type="Proteomes" id="UP001218788"/>
    </source>
</evidence>
<accession>A0ABT5KXC5</accession>
<keyword evidence="6" id="KW-1185">Reference proteome</keyword>
<evidence type="ECO:0000256" key="1">
    <source>
        <dbReference type="ARBA" id="ARBA00022801"/>
    </source>
</evidence>
<dbReference type="SMART" id="SM00331">
    <property type="entry name" value="PP2C_SIG"/>
    <property type="match status" value="1"/>
</dbReference>
<reference evidence="5 6" key="1">
    <citation type="submission" date="2022-10" db="EMBL/GenBank/DDBJ databases">
        <title>Alteromonas sp. chi3 Genome sequencing.</title>
        <authorList>
            <person name="Park S."/>
        </authorList>
    </citation>
    <scope>NUCLEOTIDE SEQUENCE [LARGE SCALE GENOMIC DNA]</scope>
    <source>
        <strain evidence="6">chi3</strain>
    </source>
</reference>
<evidence type="ECO:0000256" key="2">
    <source>
        <dbReference type="PROSITE-ProRule" id="PRU00169"/>
    </source>
</evidence>
<dbReference type="Gene3D" id="3.40.50.2300">
    <property type="match status" value="1"/>
</dbReference>
<keyword evidence="2" id="KW-0597">Phosphoprotein</keyword>
<gene>
    <name evidence="5" type="ORF">OIK42_01470</name>
</gene>
<dbReference type="Gene3D" id="3.60.40.10">
    <property type="entry name" value="PPM-type phosphatase domain"/>
    <property type="match status" value="1"/>
</dbReference>
<dbReference type="Gene3D" id="3.30.565.10">
    <property type="entry name" value="Histidine kinase-like ATPase, C-terminal domain"/>
    <property type="match status" value="1"/>
</dbReference>
<dbReference type="SMART" id="SM00448">
    <property type="entry name" value="REC"/>
    <property type="match status" value="1"/>
</dbReference>
<dbReference type="PANTHER" id="PTHR43156:SF2">
    <property type="entry name" value="STAGE II SPORULATION PROTEIN E"/>
    <property type="match status" value="1"/>
</dbReference>
<sequence length="559" mass="61366">MNTPSRFSHKDAVLVVDDDPIFCEMLVADLTLQGLNVFSVSSLADAREIVRRYRFDIVLIDNHLPDGSGTSLLGQLKLLDPTPYVIMVSIDDQMTSISAGFSSGIHDYMVKPVSMELLLEKIRNLLSFKQANVELANKNHLLQQLLDEKAQEENLAQHVYRNIASAESDLPGFVALESRPMTSFSGDTLFAGYNPTGKIQLILADAMGHGLAAAICIIPIVTTARAMTNKGKGIEEIFHEINRKLYSEIPDDRFVALAGIEICPYTSTISFINAGLPPIICGLQNGELRELKSRAMPLGILEPVSFSIKVEQLAIAEVTQIALYTDGLIEQTNPAGDALSLAKLISESKRILADKGNLIALMGYCTHYAEGKSEEDDITLCVIDGEKLRAQLQGQQQSATVDFGEIDYRFCVRGNVLKGLDVLNQAMHIMQYAGLPKDLCQKAFTAMAELVNNALDHGILRLDSKLKNDVEGFANYLSIREERLENLNKNDELIIELYTNSTTFIKVSVEDSGTGFSLTNPSADKQGLSGRGLGLLDAICKTVERNTAGNRTTVYIERN</sequence>
<dbReference type="InterPro" id="IPR001932">
    <property type="entry name" value="PPM-type_phosphatase-like_dom"/>
</dbReference>
<comment type="caution">
    <text evidence="5">The sequence shown here is derived from an EMBL/GenBank/DDBJ whole genome shotgun (WGS) entry which is preliminary data.</text>
</comment>
<dbReference type="RefSeq" id="WP_273637784.1">
    <property type="nucleotide sequence ID" value="NZ_JAQQXP010000001.1"/>
</dbReference>
<evidence type="ECO:0000256" key="3">
    <source>
        <dbReference type="SAM" id="Coils"/>
    </source>
</evidence>
<dbReference type="EMBL" id="JAQQXP010000001">
    <property type="protein sequence ID" value="MDC8829420.1"/>
    <property type="molecule type" value="Genomic_DNA"/>
</dbReference>
<keyword evidence="3" id="KW-0175">Coiled coil</keyword>
<evidence type="ECO:0000313" key="5">
    <source>
        <dbReference type="EMBL" id="MDC8829420.1"/>
    </source>
</evidence>
<organism evidence="5 6">
    <name type="scientific">Alteromonas gilva</name>
    <dbReference type="NCBI Taxonomy" id="2987522"/>
    <lineage>
        <taxon>Bacteria</taxon>
        <taxon>Pseudomonadati</taxon>
        <taxon>Pseudomonadota</taxon>
        <taxon>Gammaproteobacteria</taxon>
        <taxon>Alteromonadales</taxon>
        <taxon>Alteromonadaceae</taxon>
        <taxon>Alteromonas/Salinimonas group</taxon>
        <taxon>Alteromonas</taxon>
    </lineage>
</organism>
<dbReference type="PROSITE" id="PS50110">
    <property type="entry name" value="RESPONSE_REGULATORY"/>
    <property type="match status" value="1"/>
</dbReference>
<evidence type="ECO:0000259" key="4">
    <source>
        <dbReference type="PROSITE" id="PS50110"/>
    </source>
</evidence>
<dbReference type="InterPro" id="IPR036890">
    <property type="entry name" value="HATPase_C_sf"/>
</dbReference>
<feature type="modified residue" description="4-aspartylphosphate" evidence="2">
    <location>
        <position position="61"/>
    </location>
</feature>
<dbReference type="InterPro" id="IPR052016">
    <property type="entry name" value="Bact_Sigma-Reg"/>
</dbReference>
<feature type="coiled-coil region" evidence="3">
    <location>
        <begin position="119"/>
        <end position="162"/>
    </location>
</feature>